<dbReference type="InterPro" id="IPR048020">
    <property type="entry name" value="Transpos_IS3"/>
</dbReference>
<dbReference type="RefSeq" id="WP_379716477.1">
    <property type="nucleotide sequence ID" value="NZ_JBHTBS010000019.1"/>
</dbReference>
<dbReference type="InterPro" id="IPR050900">
    <property type="entry name" value="Transposase_IS3/IS150/IS904"/>
</dbReference>
<dbReference type="InterPro" id="IPR012337">
    <property type="entry name" value="RNaseH-like_sf"/>
</dbReference>
<dbReference type="EMBL" id="JBHTBS010000019">
    <property type="protein sequence ID" value="MFC7339514.1"/>
    <property type="molecule type" value="Genomic_DNA"/>
</dbReference>
<feature type="domain" description="Integrase catalytic" evidence="2">
    <location>
        <begin position="111"/>
        <end position="279"/>
    </location>
</feature>
<dbReference type="SUPFAM" id="SSF53098">
    <property type="entry name" value="Ribonuclease H-like"/>
    <property type="match status" value="1"/>
</dbReference>
<keyword evidence="4" id="KW-1185">Reference proteome</keyword>
<sequence length="283" mass="32261">MKTVRATLLASGKEPSVTRLCDWFDLPRSTAYYEPKDPKPPAVDEPLASRIKALHEAEPFLGVRGTWSRLRFVEGIPVNRKKVHRIMKLKGWTLPKRRTGSRPRVQTNISVTEAPNQRWATDLGNIFCGEDGWCVFAPVIDCCTREVLGHALELTGKAKTAERALEEALLNRFGTLHSAPRGMLLRHDNGLVFGSRSFRAVVRDYGLTQEYITPYTPKQNGLCERFIKTFKEEFSWCNRFNSIAEARVALDAFIHHYNHNRPHQALNYKTPNQRNQDLCKSAA</sequence>
<dbReference type="PANTHER" id="PTHR46889">
    <property type="entry name" value="TRANSPOSASE INSF FOR INSERTION SEQUENCE IS3B-RELATED"/>
    <property type="match status" value="1"/>
</dbReference>
<evidence type="ECO:0000256" key="1">
    <source>
        <dbReference type="SAM" id="MobiDB-lite"/>
    </source>
</evidence>
<dbReference type="NCBIfam" id="NF033516">
    <property type="entry name" value="transpos_IS3"/>
    <property type="match status" value="1"/>
</dbReference>
<name>A0ABW2LDT7_9BACT</name>
<accession>A0ABW2LDT7</accession>
<comment type="caution">
    <text evidence="3">The sequence shown here is derived from an EMBL/GenBank/DDBJ whole genome shotgun (WGS) entry which is preliminary data.</text>
</comment>
<dbReference type="Pfam" id="PF13276">
    <property type="entry name" value="HTH_21"/>
    <property type="match status" value="1"/>
</dbReference>
<reference evidence="4" key="1">
    <citation type="journal article" date="2019" name="Int. J. Syst. Evol. Microbiol.">
        <title>The Global Catalogue of Microorganisms (GCM) 10K type strain sequencing project: providing services to taxonomists for standard genome sequencing and annotation.</title>
        <authorList>
            <consortium name="The Broad Institute Genomics Platform"/>
            <consortium name="The Broad Institute Genome Sequencing Center for Infectious Disease"/>
            <person name="Wu L."/>
            <person name="Ma J."/>
        </authorList>
    </citation>
    <scope>NUCLEOTIDE SEQUENCE [LARGE SCALE GENOMIC DNA]</scope>
    <source>
        <strain evidence="4">CGMCC 4.1467</strain>
    </source>
</reference>
<dbReference type="PANTHER" id="PTHR46889:SF4">
    <property type="entry name" value="TRANSPOSASE INSO FOR INSERTION SEQUENCE ELEMENT IS911B-RELATED"/>
    <property type="match status" value="1"/>
</dbReference>
<protein>
    <submittedName>
        <fullName evidence="3">IS3 family transposase</fullName>
    </submittedName>
</protein>
<evidence type="ECO:0000313" key="4">
    <source>
        <dbReference type="Proteomes" id="UP001596472"/>
    </source>
</evidence>
<dbReference type="PROSITE" id="PS50994">
    <property type="entry name" value="INTEGRASE"/>
    <property type="match status" value="1"/>
</dbReference>
<dbReference type="Pfam" id="PF13683">
    <property type="entry name" value="rve_3"/>
    <property type="match status" value="1"/>
</dbReference>
<organism evidence="3 4">
    <name type="scientific">Haloferula chungangensis</name>
    <dbReference type="NCBI Taxonomy" id="1048331"/>
    <lineage>
        <taxon>Bacteria</taxon>
        <taxon>Pseudomonadati</taxon>
        <taxon>Verrucomicrobiota</taxon>
        <taxon>Verrucomicrobiia</taxon>
        <taxon>Verrucomicrobiales</taxon>
        <taxon>Verrucomicrobiaceae</taxon>
        <taxon>Haloferula</taxon>
    </lineage>
</organism>
<evidence type="ECO:0000259" key="2">
    <source>
        <dbReference type="PROSITE" id="PS50994"/>
    </source>
</evidence>
<gene>
    <name evidence="3" type="ORF">ACFQY0_20145</name>
</gene>
<dbReference type="InterPro" id="IPR025948">
    <property type="entry name" value="HTH-like_dom"/>
</dbReference>
<dbReference type="InterPro" id="IPR036397">
    <property type="entry name" value="RNaseH_sf"/>
</dbReference>
<feature type="compositionally biased region" description="Polar residues" evidence="1">
    <location>
        <begin position="267"/>
        <end position="283"/>
    </location>
</feature>
<dbReference type="Proteomes" id="UP001596472">
    <property type="component" value="Unassembled WGS sequence"/>
</dbReference>
<proteinExistence type="predicted"/>
<evidence type="ECO:0000313" key="3">
    <source>
        <dbReference type="EMBL" id="MFC7339514.1"/>
    </source>
</evidence>
<feature type="region of interest" description="Disordered" evidence="1">
    <location>
        <begin position="264"/>
        <end position="283"/>
    </location>
</feature>
<dbReference type="InterPro" id="IPR001584">
    <property type="entry name" value="Integrase_cat-core"/>
</dbReference>
<dbReference type="Gene3D" id="3.30.420.10">
    <property type="entry name" value="Ribonuclease H-like superfamily/Ribonuclease H"/>
    <property type="match status" value="1"/>
</dbReference>